<dbReference type="EMBL" id="JBFOLJ010000005">
    <property type="protein sequence ID" value="KAL2538208.1"/>
    <property type="molecule type" value="Genomic_DNA"/>
</dbReference>
<name>A0ABD1VN42_9LAMI</name>
<dbReference type="AlphaFoldDB" id="A0ABD1VN42"/>
<feature type="region of interest" description="Disordered" evidence="1">
    <location>
        <begin position="119"/>
        <end position="176"/>
    </location>
</feature>
<organism evidence="2 3">
    <name type="scientific">Forsythia ovata</name>
    <dbReference type="NCBI Taxonomy" id="205694"/>
    <lineage>
        <taxon>Eukaryota</taxon>
        <taxon>Viridiplantae</taxon>
        <taxon>Streptophyta</taxon>
        <taxon>Embryophyta</taxon>
        <taxon>Tracheophyta</taxon>
        <taxon>Spermatophyta</taxon>
        <taxon>Magnoliopsida</taxon>
        <taxon>eudicotyledons</taxon>
        <taxon>Gunneridae</taxon>
        <taxon>Pentapetalae</taxon>
        <taxon>asterids</taxon>
        <taxon>lamiids</taxon>
        <taxon>Lamiales</taxon>
        <taxon>Oleaceae</taxon>
        <taxon>Forsythieae</taxon>
        <taxon>Forsythia</taxon>
    </lineage>
</organism>
<proteinExistence type="predicted"/>
<evidence type="ECO:0000313" key="2">
    <source>
        <dbReference type="EMBL" id="KAL2538208.1"/>
    </source>
</evidence>
<gene>
    <name evidence="2" type="ORF">Fot_19599</name>
</gene>
<sequence length="185" mass="20052">MVSESTQGILTEKNGDSSTNPGKIVVGANVCLDCNVSFFSCSDESYFLDNRVNLRVGPLSWWTAKWSAIPLGAADRLLPWGQLTAPLGAVDRPLGSSRLPSWDVWKACLALYPLATDDDGPSSPGRTNRRNSEIKAKGKAGKKNTLVATDRPMEDDHINLTRGSDPMQTDGDQTIGNSLFSNIHF</sequence>
<dbReference type="Proteomes" id="UP001604277">
    <property type="component" value="Unassembled WGS sequence"/>
</dbReference>
<accession>A0ABD1VN42</accession>
<protein>
    <submittedName>
        <fullName evidence="2">Uncharacterized protein</fullName>
    </submittedName>
</protein>
<keyword evidence="3" id="KW-1185">Reference proteome</keyword>
<evidence type="ECO:0000256" key="1">
    <source>
        <dbReference type="SAM" id="MobiDB-lite"/>
    </source>
</evidence>
<feature type="compositionally biased region" description="Polar residues" evidence="1">
    <location>
        <begin position="166"/>
        <end position="176"/>
    </location>
</feature>
<comment type="caution">
    <text evidence="2">The sequence shown here is derived from an EMBL/GenBank/DDBJ whole genome shotgun (WGS) entry which is preliminary data.</text>
</comment>
<evidence type="ECO:0000313" key="3">
    <source>
        <dbReference type="Proteomes" id="UP001604277"/>
    </source>
</evidence>
<reference evidence="3" key="1">
    <citation type="submission" date="2024-07" db="EMBL/GenBank/DDBJ databases">
        <title>Two chromosome-level genome assemblies of Korean endemic species Abeliophyllum distichum and Forsythia ovata (Oleaceae).</title>
        <authorList>
            <person name="Jang H."/>
        </authorList>
    </citation>
    <scope>NUCLEOTIDE SEQUENCE [LARGE SCALE GENOMIC DNA]</scope>
</reference>